<dbReference type="Proteomes" id="UP000250088">
    <property type="component" value="Chromosome"/>
</dbReference>
<evidence type="ECO:0000313" key="2">
    <source>
        <dbReference type="Proteomes" id="UP000250088"/>
    </source>
</evidence>
<accession>A0A2Z2HUF5</accession>
<dbReference type="EMBL" id="CP019893">
    <property type="protein sequence ID" value="ARS90790.1"/>
    <property type="molecule type" value="Genomic_DNA"/>
</dbReference>
<gene>
    <name evidence="1" type="ORF">B1756_14380</name>
</gene>
<dbReference type="KEGG" id="naj:B1756_14380"/>
<protein>
    <submittedName>
        <fullName evidence="1">Uncharacterized protein</fullName>
    </submittedName>
</protein>
<name>A0A2Z2HUF5_9EURY</name>
<proteinExistence type="predicted"/>
<evidence type="ECO:0000313" key="1">
    <source>
        <dbReference type="EMBL" id="ARS90790.1"/>
    </source>
</evidence>
<dbReference type="AlphaFoldDB" id="A0A2Z2HUF5"/>
<organism evidence="1 2">
    <name type="scientific">Natrarchaeobaculum aegyptiacum</name>
    <dbReference type="NCBI Taxonomy" id="745377"/>
    <lineage>
        <taxon>Archaea</taxon>
        <taxon>Methanobacteriati</taxon>
        <taxon>Methanobacteriota</taxon>
        <taxon>Stenosarchaea group</taxon>
        <taxon>Halobacteria</taxon>
        <taxon>Halobacteriales</taxon>
        <taxon>Natrialbaceae</taxon>
        <taxon>Natrarchaeobaculum</taxon>
    </lineage>
</organism>
<sequence length="127" mass="14750">MNEYTMVADIDHYFNLYEGKAFTAAEMAEVIVQTGGTPLIPEPLVSAYEDGNEAPLVSYVASRLVTLQWWGRLEGKAVYHGYDKKIYYTRPDEWNTVSMPVVIRQNRERIDELEERVEELESRLEDQ</sequence>
<reference evidence="2" key="1">
    <citation type="submission" date="2017-02" db="EMBL/GenBank/DDBJ databases">
        <title>Natronthermophilus aegyptiacus gen. nov.,sp. nov., an aerobic, extremely halophilic alkalithermophilic archaeon isolated from the athalassohaline Wadi An Natrun, Egypt.</title>
        <authorList>
            <person name="Zhao B."/>
        </authorList>
    </citation>
    <scope>NUCLEOTIDE SEQUENCE [LARGE SCALE GENOMIC DNA]</scope>
    <source>
        <strain evidence="2">JW/NM-HA 15</strain>
    </source>
</reference>
<keyword evidence="2" id="KW-1185">Reference proteome</keyword>